<dbReference type="PANTHER" id="PTHR12149:SF8">
    <property type="entry name" value="PROTEIN-RIBULOSAMINE 3-KINASE"/>
    <property type="match status" value="1"/>
</dbReference>
<dbReference type="PIRSF" id="PIRSF006221">
    <property type="entry name" value="Ketosamine-3-kinase"/>
    <property type="match status" value="1"/>
</dbReference>
<proteinExistence type="inferred from homology"/>
<name>A0A0P1HLC9_9RHOB</name>
<dbReference type="InterPro" id="IPR011009">
    <property type="entry name" value="Kinase-like_dom_sf"/>
</dbReference>
<dbReference type="AlphaFoldDB" id="A0A0P1HLC9"/>
<dbReference type="SUPFAM" id="SSF56112">
    <property type="entry name" value="Protein kinase-like (PK-like)"/>
    <property type="match status" value="1"/>
</dbReference>
<dbReference type="EMBL" id="CYSR01000021">
    <property type="protein sequence ID" value="CUH99795.1"/>
    <property type="molecule type" value="Genomic_DNA"/>
</dbReference>
<evidence type="ECO:0000256" key="2">
    <source>
        <dbReference type="PIRNR" id="PIRNR006221"/>
    </source>
</evidence>
<dbReference type="GO" id="GO:0016301">
    <property type="term" value="F:kinase activity"/>
    <property type="evidence" value="ECO:0007669"/>
    <property type="project" value="UniProtKB-UniRule"/>
</dbReference>
<evidence type="ECO:0000256" key="1">
    <source>
        <dbReference type="ARBA" id="ARBA00009460"/>
    </source>
</evidence>
<keyword evidence="2" id="KW-0808">Transferase</keyword>
<dbReference type="PANTHER" id="PTHR12149">
    <property type="entry name" value="FRUCTOSAMINE 3 KINASE-RELATED PROTEIN"/>
    <property type="match status" value="1"/>
</dbReference>
<dbReference type="Gene3D" id="3.30.200.20">
    <property type="entry name" value="Phosphorylase Kinase, domain 1"/>
    <property type="match status" value="1"/>
</dbReference>
<evidence type="ECO:0000313" key="3">
    <source>
        <dbReference type="EMBL" id="CUH99795.1"/>
    </source>
</evidence>
<dbReference type="InterPro" id="IPR016477">
    <property type="entry name" value="Fructo-/Ketosamine-3-kinase"/>
</dbReference>
<dbReference type="Pfam" id="PF03881">
    <property type="entry name" value="Fructosamin_kin"/>
    <property type="match status" value="1"/>
</dbReference>
<protein>
    <submittedName>
        <fullName evidence="3">Fructosamine-3-kinase</fullName>
    </submittedName>
</protein>
<sequence>MSGLNQTVLALLGAEVAGARPLHGGDLSEVQLLSLSDGRRVVAKTGPQVAAEAAMLRAIRAAGVPAPEVLGVAGPVLLMEALEETAASTAGWQALGGALRQLHSMTGRQYGWAEDYAFGAVKIPNAPLPDWPAFWASRRLLAAPDALPRNLRLRIEALCKRLPDLLPAAPPAALLHGDLWTGNVLFSGAGAYLIDPACYHGHGEVDLAMLHLFGTPPAAFHDSYGALEPGYDERRRIYQLWPALVHLRLFGAGYRGMVEARLEALGV</sequence>
<dbReference type="Proteomes" id="UP000051326">
    <property type="component" value="Unassembled WGS sequence"/>
</dbReference>
<dbReference type="Gene3D" id="3.90.1200.10">
    <property type="match status" value="1"/>
</dbReference>
<accession>A0A0P1HLC9</accession>
<dbReference type="STRING" id="1396826.PHA8399_01921"/>
<gene>
    <name evidence="3" type="ORF">PHA8399_01921</name>
</gene>
<evidence type="ECO:0000313" key="4">
    <source>
        <dbReference type="Proteomes" id="UP000051326"/>
    </source>
</evidence>
<keyword evidence="2 3" id="KW-0418">Kinase</keyword>
<reference evidence="3 4" key="1">
    <citation type="submission" date="2015-09" db="EMBL/GenBank/DDBJ databases">
        <authorList>
            <consortium name="Swine Surveillance"/>
        </authorList>
    </citation>
    <scope>NUCLEOTIDE SEQUENCE [LARGE SCALE GENOMIC DNA]</scope>
    <source>
        <strain evidence="3 4">CECT 8399</strain>
    </source>
</reference>
<comment type="similarity">
    <text evidence="1 2">Belongs to the fructosamine kinase family.</text>
</comment>
<organism evidence="3 4">
    <name type="scientific">Leisingera aquaemixtae</name>
    <dbReference type="NCBI Taxonomy" id="1396826"/>
    <lineage>
        <taxon>Bacteria</taxon>
        <taxon>Pseudomonadati</taxon>
        <taxon>Pseudomonadota</taxon>
        <taxon>Alphaproteobacteria</taxon>
        <taxon>Rhodobacterales</taxon>
        <taxon>Roseobacteraceae</taxon>
        <taxon>Leisingera</taxon>
    </lineage>
</organism>
<dbReference type="RefSeq" id="WP_058285918.1">
    <property type="nucleotide sequence ID" value="NZ_CYSR01000021.1"/>
</dbReference>